<dbReference type="PROSITE" id="PS51257">
    <property type="entry name" value="PROKAR_LIPOPROTEIN"/>
    <property type="match status" value="1"/>
</dbReference>
<dbReference type="Proteomes" id="UP000294887">
    <property type="component" value="Unassembled WGS sequence"/>
</dbReference>
<dbReference type="AlphaFoldDB" id="A0A4V2P896"/>
<dbReference type="InterPro" id="IPR015943">
    <property type="entry name" value="WD40/YVTN_repeat-like_dom_sf"/>
</dbReference>
<comment type="caution">
    <text evidence="3">The sequence shown here is derived from an EMBL/GenBank/DDBJ whole genome shotgun (WGS) entry which is preliminary data.</text>
</comment>
<dbReference type="InterPro" id="IPR052956">
    <property type="entry name" value="Mesenchyme-surface_protein"/>
</dbReference>
<keyword evidence="1" id="KW-0732">Signal</keyword>
<reference evidence="3 4" key="1">
    <citation type="submission" date="2019-03" db="EMBL/GenBank/DDBJ databases">
        <title>Genomic Encyclopedia of Type Strains, Phase IV (KMG-IV): sequencing the most valuable type-strain genomes for metagenomic binning, comparative biology and taxonomic classification.</title>
        <authorList>
            <person name="Goeker M."/>
        </authorList>
    </citation>
    <scope>NUCLEOTIDE SEQUENCE [LARGE SCALE GENOMIC DNA]</scope>
    <source>
        <strain evidence="3 4">DSM 24830</strain>
    </source>
</reference>
<dbReference type="PANTHER" id="PTHR46928">
    <property type="entry name" value="MESENCHYME-SPECIFIC CELL SURFACE GLYCOPROTEIN"/>
    <property type="match status" value="1"/>
</dbReference>
<evidence type="ECO:0000313" key="3">
    <source>
        <dbReference type="EMBL" id="TCJ84615.1"/>
    </source>
</evidence>
<sequence>MRLNRNLPPLAVLLLSSTLIACNSSSDDKSAKIEGYVDSVATLDFQSFNAQENALEAKGLRVFGPNADLAADLEPEYVTVSADSTTAWVSLQENNGIAKVDLLSATITDIFPLGFKDHGAAGNELDASDKDDDAVILRSFPNLKGMYQPDGIASFEQDGVTYIVSANEGDAREYDGFVEESRVEDITLNASAFPDAATLQDETILGRLNITQNLTSAVTQSTPYTTLNSYGARSFSIWNGETGALVFDSGSDLAKQAVTAGVYPDGRSDSKGTEPENVAIGTVAGKRLAFIGLERANAVAVYDISDLSDVTFVEMLTHADDVAPEGILFISADDSPNELATLIVSNEVSGSITIYEADADGKFGTNTGRLVLVGGEAAAEISAYDKTTKRLFVLNNGEDLTASQVDVIDISDTANPVLESSISTSTLGGGINSVAVSNGLLAVAIQADEKTDAGKVAIYDTDTLSLIDSAVVGALPDMVTFSKDGTMIITADEGEPNDDYSIDPIGSVSIIRLK</sequence>
<dbReference type="PANTHER" id="PTHR46928:SF1">
    <property type="entry name" value="MESENCHYME-SPECIFIC CELL SURFACE GLYCOPROTEIN"/>
    <property type="match status" value="1"/>
</dbReference>
<dbReference type="EMBL" id="SMFQ01000004">
    <property type="protein sequence ID" value="TCJ84615.1"/>
    <property type="molecule type" value="Genomic_DNA"/>
</dbReference>
<proteinExistence type="predicted"/>
<protein>
    <recommendedName>
        <fullName evidence="2">Choice-of-anchor I domain-containing protein</fullName>
    </recommendedName>
</protein>
<feature type="signal peptide" evidence="1">
    <location>
        <begin position="1"/>
        <end position="21"/>
    </location>
</feature>
<name>A0A4V2P896_9GAMM</name>
<accession>A0A4V2P896</accession>
<dbReference type="InterPro" id="IPR011045">
    <property type="entry name" value="N2O_reductase_N"/>
</dbReference>
<feature type="domain" description="Choice-of-anchor I" evidence="2">
    <location>
        <begin position="39"/>
        <end position="356"/>
    </location>
</feature>
<keyword evidence="4" id="KW-1185">Reference proteome</keyword>
<dbReference type="InterPro" id="IPR055188">
    <property type="entry name" value="Choice_anch_I"/>
</dbReference>
<feature type="chain" id="PRO_5020978293" description="Choice-of-anchor I domain-containing protein" evidence="1">
    <location>
        <begin position="22"/>
        <end position="514"/>
    </location>
</feature>
<evidence type="ECO:0000313" key="4">
    <source>
        <dbReference type="Proteomes" id="UP000294887"/>
    </source>
</evidence>
<dbReference type="Gene3D" id="2.130.10.10">
    <property type="entry name" value="YVTN repeat-like/Quinoprotein amine dehydrogenase"/>
    <property type="match status" value="1"/>
</dbReference>
<dbReference type="NCBIfam" id="NF038117">
    <property type="entry name" value="choice_anch_I"/>
    <property type="match status" value="1"/>
</dbReference>
<evidence type="ECO:0000256" key="1">
    <source>
        <dbReference type="SAM" id="SignalP"/>
    </source>
</evidence>
<organism evidence="3 4">
    <name type="scientific">Cocleimonas flava</name>
    <dbReference type="NCBI Taxonomy" id="634765"/>
    <lineage>
        <taxon>Bacteria</taxon>
        <taxon>Pseudomonadati</taxon>
        <taxon>Pseudomonadota</taxon>
        <taxon>Gammaproteobacteria</taxon>
        <taxon>Thiotrichales</taxon>
        <taxon>Thiotrichaceae</taxon>
        <taxon>Cocleimonas</taxon>
    </lineage>
</organism>
<dbReference type="Pfam" id="PF22494">
    <property type="entry name" value="choice_anch_I"/>
    <property type="match status" value="2"/>
</dbReference>
<gene>
    <name evidence="3" type="ORF">EV695_2574</name>
</gene>
<feature type="domain" description="Choice-of-anchor I" evidence="2">
    <location>
        <begin position="372"/>
        <end position="512"/>
    </location>
</feature>
<evidence type="ECO:0000259" key="2">
    <source>
        <dbReference type="Pfam" id="PF22494"/>
    </source>
</evidence>
<dbReference type="SUPFAM" id="SSF50974">
    <property type="entry name" value="Nitrous oxide reductase, N-terminal domain"/>
    <property type="match status" value="1"/>
</dbReference>